<keyword evidence="2" id="KW-1185">Reference proteome</keyword>
<sequence length="139" mass="16065">MVKIALSYSQPLVLYLGLSYDVLLPQWKTKYAQAAWADEWDYWEQMWDDTLGFLSHALAEHGCQVIQCDHISPLTMQPEENPATMHKDLHTRWRIVAQPPHFDAGIMPSALTAARLHGGILYYLYDDRYGRRLSLMNEG</sequence>
<organism evidence="1 2">
    <name type="scientific">Saezia sanguinis</name>
    <dbReference type="NCBI Taxonomy" id="1965230"/>
    <lineage>
        <taxon>Bacteria</taxon>
        <taxon>Pseudomonadati</taxon>
        <taxon>Pseudomonadota</taxon>
        <taxon>Betaproteobacteria</taxon>
        <taxon>Burkholderiales</taxon>
        <taxon>Saeziaceae</taxon>
        <taxon>Saezia</taxon>
    </lineage>
</organism>
<comment type="caution">
    <text evidence="1">The sequence shown here is derived from an EMBL/GenBank/DDBJ whole genome shotgun (WGS) entry which is preliminary data.</text>
</comment>
<proteinExistence type="predicted"/>
<reference evidence="1 2" key="1">
    <citation type="submission" date="2018-01" db="EMBL/GenBank/DDBJ databases">
        <title>Saezia sanguinis gen. nov., sp. nov., in the order Burkholderiales isolated from human blood.</title>
        <authorList>
            <person name="Medina-Pascual M.J."/>
            <person name="Valdezate S."/>
            <person name="Monzon S."/>
            <person name="Cuesta I."/>
            <person name="Carrasco G."/>
            <person name="Villalon P."/>
            <person name="Saez-Nieto J.A."/>
        </authorList>
    </citation>
    <scope>NUCLEOTIDE SEQUENCE [LARGE SCALE GENOMIC DNA]</scope>
    <source>
        <strain evidence="1 2">CNM695-12</strain>
    </source>
</reference>
<accession>A0A433SA82</accession>
<dbReference type="Proteomes" id="UP000286947">
    <property type="component" value="Unassembled WGS sequence"/>
</dbReference>
<dbReference type="EMBL" id="PQSP01000010">
    <property type="protein sequence ID" value="RUS65609.1"/>
    <property type="molecule type" value="Genomic_DNA"/>
</dbReference>
<gene>
    <name evidence="1" type="ORF">CUZ56_02695</name>
</gene>
<evidence type="ECO:0000313" key="1">
    <source>
        <dbReference type="EMBL" id="RUS65609.1"/>
    </source>
</evidence>
<protein>
    <submittedName>
        <fullName evidence="1">Uncharacterized protein</fullName>
    </submittedName>
</protein>
<dbReference type="AlphaFoldDB" id="A0A433SA82"/>
<evidence type="ECO:0000313" key="2">
    <source>
        <dbReference type="Proteomes" id="UP000286947"/>
    </source>
</evidence>
<name>A0A433SA82_9BURK</name>